<feature type="binding site" evidence="6">
    <location>
        <position position="226"/>
    </location>
    <ligand>
        <name>(6S)-NADPHX</name>
        <dbReference type="ChEBI" id="CHEBI:64076"/>
    </ligand>
</feature>
<dbReference type="Proteomes" id="UP000229641">
    <property type="component" value="Unassembled WGS sequence"/>
</dbReference>
<dbReference type="CDD" id="cd01171">
    <property type="entry name" value="YXKO-related"/>
    <property type="match status" value="1"/>
</dbReference>
<keyword evidence="2 6" id="KW-0067">ATP-binding</keyword>
<comment type="catalytic activity">
    <reaction evidence="6">
        <text>(6S)-NADHX + ADP = AMP + phosphate + NADH + H(+)</text>
        <dbReference type="Rhea" id="RHEA:32223"/>
        <dbReference type="ChEBI" id="CHEBI:15378"/>
        <dbReference type="ChEBI" id="CHEBI:43474"/>
        <dbReference type="ChEBI" id="CHEBI:57945"/>
        <dbReference type="ChEBI" id="CHEBI:64074"/>
        <dbReference type="ChEBI" id="CHEBI:456215"/>
        <dbReference type="ChEBI" id="CHEBI:456216"/>
        <dbReference type="EC" id="4.2.1.136"/>
    </reaction>
</comment>
<dbReference type="Gene3D" id="3.40.1190.20">
    <property type="match status" value="1"/>
</dbReference>
<dbReference type="GO" id="GO:0046496">
    <property type="term" value="P:nicotinamide nucleotide metabolic process"/>
    <property type="evidence" value="ECO:0007669"/>
    <property type="project" value="UniProtKB-UniRule"/>
</dbReference>
<feature type="binding site" evidence="6">
    <location>
        <position position="34"/>
    </location>
    <ligand>
        <name>(6S)-NADPHX</name>
        <dbReference type="ChEBI" id="CHEBI:64076"/>
    </ligand>
</feature>
<evidence type="ECO:0000256" key="2">
    <source>
        <dbReference type="ARBA" id="ARBA00022840"/>
    </source>
</evidence>
<dbReference type="PROSITE" id="PS01050">
    <property type="entry name" value="YJEF_C_2"/>
    <property type="match status" value="1"/>
</dbReference>
<dbReference type="PROSITE" id="PS51383">
    <property type="entry name" value="YJEF_C_3"/>
    <property type="match status" value="1"/>
</dbReference>
<evidence type="ECO:0000256" key="3">
    <source>
        <dbReference type="ARBA" id="ARBA00022857"/>
    </source>
</evidence>
<dbReference type="EC" id="4.2.1.136" evidence="6"/>
<dbReference type="GO" id="GO:0005524">
    <property type="term" value="F:ATP binding"/>
    <property type="evidence" value="ECO:0007669"/>
    <property type="project" value="UniProtKB-KW"/>
</dbReference>
<dbReference type="AlphaFoldDB" id="A0A2H0M042"/>
<feature type="binding site" evidence="6">
    <location>
        <position position="160"/>
    </location>
    <ligand>
        <name>(6S)-NADPHX</name>
        <dbReference type="ChEBI" id="CHEBI:64076"/>
    </ligand>
</feature>
<evidence type="ECO:0000256" key="1">
    <source>
        <dbReference type="ARBA" id="ARBA00022741"/>
    </source>
</evidence>
<reference evidence="8 9" key="1">
    <citation type="submission" date="2017-09" db="EMBL/GenBank/DDBJ databases">
        <title>Depth-based differentiation of microbial function through sediment-hosted aquifers and enrichment of novel symbionts in the deep terrestrial subsurface.</title>
        <authorList>
            <person name="Probst A.J."/>
            <person name="Ladd B."/>
            <person name="Jarett J.K."/>
            <person name="Geller-Mcgrath D.E."/>
            <person name="Sieber C.M."/>
            <person name="Emerson J.B."/>
            <person name="Anantharaman K."/>
            <person name="Thomas B.C."/>
            <person name="Malmstrom R."/>
            <person name="Stieglmeier M."/>
            <person name="Klingl A."/>
            <person name="Woyke T."/>
            <person name="Ryan C.M."/>
            <person name="Banfield J.F."/>
        </authorList>
    </citation>
    <scope>NUCLEOTIDE SEQUENCE [LARGE SCALE GENOMIC DNA]</scope>
    <source>
        <strain evidence="8">CG11_big_fil_rev_8_21_14_0_20_42_13</strain>
    </source>
</reference>
<evidence type="ECO:0000256" key="6">
    <source>
        <dbReference type="HAMAP-Rule" id="MF_01965"/>
    </source>
</evidence>
<dbReference type="GO" id="GO:0052856">
    <property type="term" value="F:NAD(P)HX epimerase activity"/>
    <property type="evidence" value="ECO:0007669"/>
    <property type="project" value="TreeGrafter"/>
</dbReference>
<feature type="binding site" evidence="6">
    <location>
        <begin position="197"/>
        <end position="201"/>
    </location>
    <ligand>
        <name>AMP</name>
        <dbReference type="ChEBI" id="CHEBI:456215"/>
    </ligand>
</feature>
<comment type="subunit">
    <text evidence="6">Homotetramer.</text>
</comment>
<dbReference type="InterPro" id="IPR017953">
    <property type="entry name" value="Carbohydrate_kinase_pred_CS"/>
</dbReference>
<dbReference type="PANTHER" id="PTHR12592">
    <property type="entry name" value="ATP-DEPENDENT (S)-NAD(P)H-HYDRATE DEHYDRATASE FAMILY MEMBER"/>
    <property type="match status" value="1"/>
</dbReference>
<feature type="binding site" evidence="6">
    <location>
        <position position="225"/>
    </location>
    <ligand>
        <name>AMP</name>
        <dbReference type="ChEBI" id="CHEBI:456215"/>
    </ligand>
</feature>
<dbReference type="HAMAP" id="MF_01965">
    <property type="entry name" value="NADHX_dehydratase"/>
    <property type="match status" value="1"/>
</dbReference>
<comment type="caution">
    <text evidence="8">The sequence shown here is derived from an EMBL/GenBank/DDBJ whole genome shotgun (WGS) entry which is preliminary data.</text>
</comment>
<dbReference type="SUPFAM" id="SSF53613">
    <property type="entry name" value="Ribokinase-like"/>
    <property type="match status" value="1"/>
</dbReference>
<comment type="similarity">
    <text evidence="6">Belongs to the NnrD/CARKD family.</text>
</comment>
<keyword evidence="4 6" id="KW-0520">NAD</keyword>
<accession>A0A2H0M042</accession>
<dbReference type="NCBIfam" id="TIGR00196">
    <property type="entry name" value="yjeF_cterm"/>
    <property type="match status" value="1"/>
</dbReference>
<evidence type="ECO:0000313" key="8">
    <source>
        <dbReference type="EMBL" id="PIQ90008.1"/>
    </source>
</evidence>
<dbReference type="GO" id="GO:0052855">
    <property type="term" value="F:ADP-dependent NAD(P)H-hydrate dehydratase activity"/>
    <property type="evidence" value="ECO:0007669"/>
    <property type="project" value="UniProtKB-UniRule"/>
</dbReference>
<proteinExistence type="inferred from homology"/>
<evidence type="ECO:0000256" key="5">
    <source>
        <dbReference type="ARBA" id="ARBA00023239"/>
    </source>
</evidence>
<dbReference type="Pfam" id="PF01256">
    <property type="entry name" value="Carb_kinase"/>
    <property type="match status" value="1"/>
</dbReference>
<protein>
    <recommendedName>
        <fullName evidence="6">ADP-dependent (S)-NAD(P)H-hydrate dehydratase</fullName>
        <ecNumber evidence="6">4.2.1.136</ecNumber>
    </recommendedName>
    <alternativeName>
        <fullName evidence="6">ADP-dependent NAD(P)HX dehydratase</fullName>
    </alternativeName>
</protein>
<comment type="cofactor">
    <cofactor evidence="6">
        <name>Mg(2+)</name>
        <dbReference type="ChEBI" id="CHEBI:18420"/>
    </cofactor>
</comment>
<feature type="domain" description="YjeF C-terminal" evidence="7">
    <location>
        <begin position="1"/>
        <end position="285"/>
    </location>
</feature>
<keyword evidence="3 6" id="KW-0521">NADP</keyword>
<evidence type="ECO:0000313" key="9">
    <source>
        <dbReference type="Proteomes" id="UP000229641"/>
    </source>
</evidence>
<comment type="function">
    <text evidence="6">Catalyzes the dehydration of the S-form of NAD(P)HX at the expense of ADP, which is converted to AMP. Together with NAD(P)HX epimerase, which catalyzes the epimerization of the S- and R-forms, the enzyme allows the repair of both epimers of NAD(P)HX, a damaged form of NAD(P)H that is a result of enzymatic or heat-dependent hydration.</text>
</comment>
<evidence type="ECO:0000259" key="7">
    <source>
        <dbReference type="PROSITE" id="PS51383"/>
    </source>
</evidence>
<feature type="binding site" evidence="6">
    <location>
        <position position="106"/>
    </location>
    <ligand>
        <name>(6S)-NADPHX</name>
        <dbReference type="ChEBI" id="CHEBI:64076"/>
    </ligand>
</feature>
<dbReference type="EMBL" id="PCWA01000007">
    <property type="protein sequence ID" value="PIQ90008.1"/>
    <property type="molecule type" value="Genomic_DNA"/>
</dbReference>
<name>A0A2H0M042_9BACT</name>
<evidence type="ECO:0000256" key="4">
    <source>
        <dbReference type="ARBA" id="ARBA00023027"/>
    </source>
</evidence>
<keyword evidence="1 6" id="KW-0547">Nucleotide-binding</keyword>
<dbReference type="GO" id="GO:0110051">
    <property type="term" value="P:metabolite repair"/>
    <property type="evidence" value="ECO:0007669"/>
    <property type="project" value="TreeGrafter"/>
</dbReference>
<comment type="catalytic activity">
    <reaction evidence="6">
        <text>(6S)-NADPHX + ADP = AMP + phosphate + NADPH + H(+)</text>
        <dbReference type="Rhea" id="RHEA:32235"/>
        <dbReference type="ChEBI" id="CHEBI:15378"/>
        <dbReference type="ChEBI" id="CHEBI:43474"/>
        <dbReference type="ChEBI" id="CHEBI:57783"/>
        <dbReference type="ChEBI" id="CHEBI:64076"/>
        <dbReference type="ChEBI" id="CHEBI:456215"/>
        <dbReference type="ChEBI" id="CHEBI:456216"/>
        <dbReference type="EC" id="4.2.1.136"/>
    </reaction>
</comment>
<dbReference type="PANTHER" id="PTHR12592:SF0">
    <property type="entry name" value="ATP-DEPENDENT (S)-NAD(P)H-HYDRATE DEHYDRATASE"/>
    <property type="match status" value="1"/>
</dbReference>
<gene>
    <name evidence="6" type="primary">nnrD</name>
    <name evidence="8" type="ORF">COV72_00420</name>
</gene>
<organism evidence="8 9">
    <name type="scientific">Candidatus Ghiorseimicrobium undicola</name>
    <dbReference type="NCBI Taxonomy" id="1974746"/>
    <lineage>
        <taxon>Bacteria</taxon>
        <taxon>Pseudomonadati</taxon>
        <taxon>Candidatus Omnitrophota</taxon>
        <taxon>Candidatus Ghiorseimicrobium</taxon>
    </lineage>
</organism>
<keyword evidence="5 6" id="KW-0456">Lyase</keyword>
<dbReference type="InterPro" id="IPR000631">
    <property type="entry name" value="CARKD"/>
</dbReference>
<sequence>MRLPTRLLQRKINSHKGDFGHVFILAGSAPFTGAALLTARACLRAGAGLVTLGIPKSLHSVYARRIIELMLKTLPETKDKTLSVKAYPEIIKFLDKNADVLIIGPGLSRNKSTQELARKVIKNCPKPMVIDADALNALAGNLHLLRNTQYPIRDTIVTPHAGEMSRLTGLSIDRIKKNRKSIAKKAAVEYNITVVLKGHNTVVASPKYIYVNKTGNPGMATAGSGDVLSGIIGAFAAQGLDMFSAAKYAAYLHGKAGDLAVRQKTQIGMIASDIIEKIPEAIKKSS</sequence>
<dbReference type="InterPro" id="IPR029056">
    <property type="entry name" value="Ribokinase-like"/>
</dbReference>